<organism evidence="1 2">
    <name type="scientific">Collybiopsis luxurians FD-317 M1</name>
    <dbReference type="NCBI Taxonomy" id="944289"/>
    <lineage>
        <taxon>Eukaryota</taxon>
        <taxon>Fungi</taxon>
        <taxon>Dikarya</taxon>
        <taxon>Basidiomycota</taxon>
        <taxon>Agaricomycotina</taxon>
        <taxon>Agaricomycetes</taxon>
        <taxon>Agaricomycetidae</taxon>
        <taxon>Agaricales</taxon>
        <taxon>Marasmiineae</taxon>
        <taxon>Omphalotaceae</taxon>
        <taxon>Collybiopsis</taxon>
        <taxon>Collybiopsis luxurians</taxon>
    </lineage>
</organism>
<evidence type="ECO:0000313" key="1">
    <source>
        <dbReference type="EMBL" id="KIK57984.1"/>
    </source>
</evidence>
<proteinExistence type="predicted"/>
<dbReference type="EMBL" id="KN834787">
    <property type="protein sequence ID" value="KIK57984.1"/>
    <property type="molecule type" value="Genomic_DNA"/>
</dbReference>
<dbReference type="Proteomes" id="UP000053593">
    <property type="component" value="Unassembled WGS sequence"/>
</dbReference>
<dbReference type="HOGENOM" id="CLU_1042269_0_0_1"/>
<keyword evidence="2" id="KW-1185">Reference proteome</keyword>
<gene>
    <name evidence="1" type="ORF">GYMLUDRAFT_1006909</name>
</gene>
<reference evidence="1 2" key="1">
    <citation type="submission" date="2014-04" db="EMBL/GenBank/DDBJ databases">
        <title>Evolutionary Origins and Diversification of the Mycorrhizal Mutualists.</title>
        <authorList>
            <consortium name="DOE Joint Genome Institute"/>
            <consortium name="Mycorrhizal Genomics Consortium"/>
            <person name="Kohler A."/>
            <person name="Kuo A."/>
            <person name="Nagy L.G."/>
            <person name="Floudas D."/>
            <person name="Copeland A."/>
            <person name="Barry K.W."/>
            <person name="Cichocki N."/>
            <person name="Veneault-Fourrey C."/>
            <person name="LaButti K."/>
            <person name="Lindquist E.A."/>
            <person name="Lipzen A."/>
            <person name="Lundell T."/>
            <person name="Morin E."/>
            <person name="Murat C."/>
            <person name="Riley R."/>
            <person name="Ohm R."/>
            <person name="Sun H."/>
            <person name="Tunlid A."/>
            <person name="Henrissat B."/>
            <person name="Grigoriev I.V."/>
            <person name="Hibbett D.S."/>
            <person name="Martin F."/>
        </authorList>
    </citation>
    <scope>NUCLEOTIDE SEQUENCE [LARGE SCALE GENOMIC DNA]</scope>
    <source>
        <strain evidence="1 2">FD-317 M1</strain>
    </source>
</reference>
<sequence>MVFRVPTYLESLIPPLASQTPNSMDAVSIPVNAGTIPKDFEGPEEMDFGNISWSAQEYGPGSYVSSKTSPFDRALLEEGLEFPSPADFFRGSENFTINDGKFNSSGRDMHTSTVNHNDNSTTTITINNCVCSWNNSDPKENHNLPPEPPSGYSVFTHSSLSEPPTDCSPLPLSPPKCHRCWSTSIFIPVVYYPSILPGIMYPVSWICPYFIPTLTGWFNAPASPYSTLSYGWPGWYYPNYNSRQFIMIGPGAAIQEHTSNACPRRSH</sequence>
<protein>
    <submittedName>
        <fullName evidence="1">Uncharacterized protein</fullName>
    </submittedName>
</protein>
<evidence type="ECO:0000313" key="2">
    <source>
        <dbReference type="Proteomes" id="UP000053593"/>
    </source>
</evidence>
<dbReference type="OrthoDB" id="3222453at2759"/>
<accession>A0A0D0C640</accession>
<dbReference type="AlphaFoldDB" id="A0A0D0C640"/>
<name>A0A0D0C640_9AGAR</name>